<evidence type="ECO:0000313" key="2">
    <source>
        <dbReference type="Proteomes" id="UP001058271"/>
    </source>
</evidence>
<organism evidence="1 2">
    <name type="scientific">Dactylosporangium roseum</name>
    <dbReference type="NCBI Taxonomy" id="47989"/>
    <lineage>
        <taxon>Bacteria</taxon>
        <taxon>Bacillati</taxon>
        <taxon>Actinomycetota</taxon>
        <taxon>Actinomycetes</taxon>
        <taxon>Micromonosporales</taxon>
        <taxon>Micromonosporaceae</taxon>
        <taxon>Dactylosporangium</taxon>
    </lineage>
</organism>
<name>A0ABY5Z7U4_9ACTN</name>
<protein>
    <submittedName>
        <fullName evidence="1">Uncharacterized protein</fullName>
    </submittedName>
</protein>
<reference evidence="1" key="1">
    <citation type="submission" date="2021-04" db="EMBL/GenBank/DDBJ databases">
        <title>Biosynthetic gene clusters of Dactylosporangioum roseum.</title>
        <authorList>
            <person name="Hartkoorn R.C."/>
            <person name="Beaudoing E."/>
            <person name="Hot D."/>
            <person name="Moureu S."/>
        </authorList>
    </citation>
    <scope>NUCLEOTIDE SEQUENCE</scope>
    <source>
        <strain evidence="1">NRRL B-16295</strain>
    </source>
</reference>
<gene>
    <name evidence="1" type="ORF">Drose_06495</name>
</gene>
<proteinExistence type="predicted"/>
<evidence type="ECO:0000313" key="1">
    <source>
        <dbReference type="EMBL" id="UWZ37922.1"/>
    </source>
</evidence>
<keyword evidence="2" id="KW-1185">Reference proteome</keyword>
<accession>A0ABY5Z7U4</accession>
<sequence>MGDLLTALRRELHELELTAAECRAGDEFLPAILAEERAARVQAQIDTLELADGNAFGAPVDGWAA</sequence>
<dbReference type="RefSeq" id="WP_260727284.1">
    <property type="nucleotide sequence ID" value="NZ_BAAABS010000033.1"/>
</dbReference>
<dbReference type="Proteomes" id="UP001058271">
    <property type="component" value="Chromosome"/>
</dbReference>
<dbReference type="EMBL" id="CP073721">
    <property type="protein sequence ID" value="UWZ37922.1"/>
    <property type="molecule type" value="Genomic_DNA"/>
</dbReference>